<dbReference type="Proteomes" id="UP000176484">
    <property type="component" value="Unassembled WGS sequence"/>
</dbReference>
<dbReference type="PANTHER" id="PTHR43046">
    <property type="entry name" value="GDP-MANNOSE MANNOSYL HYDROLASE"/>
    <property type="match status" value="1"/>
</dbReference>
<protein>
    <submittedName>
        <fullName evidence="4">NUDIX hydrolase</fullName>
    </submittedName>
</protein>
<reference evidence="4 5" key="1">
    <citation type="journal article" date="2016" name="Nat. Commun.">
        <title>Thousands of microbial genomes shed light on interconnected biogeochemical processes in an aquifer system.</title>
        <authorList>
            <person name="Anantharaman K."/>
            <person name="Brown C.T."/>
            <person name="Hug L.A."/>
            <person name="Sharon I."/>
            <person name="Castelle C.J."/>
            <person name="Probst A.J."/>
            <person name="Thomas B.C."/>
            <person name="Singh A."/>
            <person name="Wilkins M.J."/>
            <person name="Karaoz U."/>
            <person name="Brodie E.L."/>
            <person name="Williams K.H."/>
            <person name="Hubbard S.S."/>
            <person name="Banfield J.F."/>
        </authorList>
    </citation>
    <scope>NUCLEOTIDE SEQUENCE [LARGE SCALE GENOMIC DNA]</scope>
</reference>
<accession>A0A1F6TN58</accession>
<evidence type="ECO:0000256" key="2">
    <source>
        <dbReference type="ARBA" id="ARBA00022801"/>
    </source>
</evidence>
<proteinExistence type="predicted"/>
<dbReference type="CDD" id="cd04683">
    <property type="entry name" value="NUDIX_Hydrolase"/>
    <property type="match status" value="1"/>
</dbReference>
<evidence type="ECO:0000259" key="3">
    <source>
        <dbReference type="PROSITE" id="PS51462"/>
    </source>
</evidence>
<gene>
    <name evidence="4" type="ORF">A2121_02865</name>
</gene>
<evidence type="ECO:0000313" key="4">
    <source>
        <dbReference type="EMBL" id="OGI46563.1"/>
    </source>
</evidence>
<sequence length="145" mass="16883">MKERFKYIGSSYLILVKEGNILLLKRANTGFMDGYYGLPAGHLDGNETAREGGSREIREEIGIDINPLDFKVVHVMHRKAENDERIDFFMTTDKYTGEIKNCEPQKCEELKWLPLNNLPQNTIPYIRLAIENYQNGIFYSEFGWK</sequence>
<dbReference type="InterPro" id="IPR015797">
    <property type="entry name" value="NUDIX_hydrolase-like_dom_sf"/>
</dbReference>
<dbReference type="PROSITE" id="PS51462">
    <property type="entry name" value="NUDIX"/>
    <property type="match status" value="1"/>
</dbReference>
<dbReference type="GO" id="GO:0016787">
    <property type="term" value="F:hydrolase activity"/>
    <property type="evidence" value="ECO:0007669"/>
    <property type="project" value="UniProtKB-KW"/>
</dbReference>
<keyword evidence="2 4" id="KW-0378">Hydrolase</keyword>
<evidence type="ECO:0000313" key="5">
    <source>
        <dbReference type="Proteomes" id="UP000176484"/>
    </source>
</evidence>
<dbReference type="InterPro" id="IPR000086">
    <property type="entry name" value="NUDIX_hydrolase_dom"/>
</dbReference>
<feature type="domain" description="Nudix hydrolase" evidence="3">
    <location>
        <begin position="5"/>
        <end position="135"/>
    </location>
</feature>
<evidence type="ECO:0000256" key="1">
    <source>
        <dbReference type="ARBA" id="ARBA00001946"/>
    </source>
</evidence>
<dbReference type="EMBL" id="MFTD01000017">
    <property type="protein sequence ID" value="OGI46563.1"/>
    <property type="molecule type" value="Genomic_DNA"/>
</dbReference>
<dbReference type="SUPFAM" id="SSF55811">
    <property type="entry name" value="Nudix"/>
    <property type="match status" value="1"/>
</dbReference>
<name>A0A1F6TN58_9BACT</name>
<dbReference type="AlphaFoldDB" id="A0A1F6TN58"/>
<dbReference type="PANTHER" id="PTHR43046:SF16">
    <property type="entry name" value="ADP-RIBOSE PYROPHOSPHATASE YJHB-RELATED"/>
    <property type="match status" value="1"/>
</dbReference>
<comment type="cofactor">
    <cofactor evidence="1">
        <name>Mg(2+)</name>
        <dbReference type="ChEBI" id="CHEBI:18420"/>
    </cofactor>
</comment>
<organism evidence="4 5">
    <name type="scientific">Candidatus Nomurabacteria bacterium GWB1_40_6</name>
    <dbReference type="NCBI Taxonomy" id="1801727"/>
    <lineage>
        <taxon>Bacteria</taxon>
        <taxon>Candidatus Nomuraibacteriota</taxon>
    </lineage>
</organism>
<comment type="caution">
    <text evidence="4">The sequence shown here is derived from an EMBL/GenBank/DDBJ whole genome shotgun (WGS) entry which is preliminary data.</text>
</comment>
<dbReference type="Pfam" id="PF00293">
    <property type="entry name" value="NUDIX"/>
    <property type="match status" value="1"/>
</dbReference>
<dbReference type="Gene3D" id="3.90.79.10">
    <property type="entry name" value="Nucleoside Triphosphate Pyrophosphohydrolase"/>
    <property type="match status" value="1"/>
</dbReference>